<gene>
    <name evidence="3 4" type="primary">LOC106161966</name>
</gene>
<dbReference type="PANTHER" id="PTHR37558">
    <property type="entry name" value="HTH CENPB-TYPE DOMAIN-CONTAINING PROTEIN"/>
    <property type="match status" value="1"/>
</dbReference>
<dbReference type="PANTHER" id="PTHR37558:SF1">
    <property type="entry name" value="HTH CENPB-TYPE DOMAIN-CONTAINING PROTEIN"/>
    <property type="match status" value="1"/>
</dbReference>
<dbReference type="GeneID" id="106161966"/>
<dbReference type="KEGG" id="lak:106161966"/>
<dbReference type="OMA" id="KPWACSH"/>
<reference evidence="3 4" key="1">
    <citation type="submission" date="2025-04" db="UniProtKB">
        <authorList>
            <consortium name="RefSeq"/>
        </authorList>
    </citation>
    <scope>IDENTIFICATION</scope>
    <source>
        <tissue evidence="3 4">Gonads</tissue>
    </source>
</reference>
<organism evidence="2 3">
    <name type="scientific">Lingula anatina</name>
    <name type="common">Brachiopod</name>
    <name type="synonym">Lingula unguis</name>
    <dbReference type="NCBI Taxonomy" id="7574"/>
    <lineage>
        <taxon>Eukaryota</taxon>
        <taxon>Metazoa</taxon>
        <taxon>Spiralia</taxon>
        <taxon>Lophotrochozoa</taxon>
        <taxon>Brachiopoda</taxon>
        <taxon>Linguliformea</taxon>
        <taxon>Lingulata</taxon>
        <taxon>Lingulida</taxon>
        <taxon>Linguloidea</taxon>
        <taxon>Lingulidae</taxon>
        <taxon>Lingula</taxon>
    </lineage>
</organism>
<accession>A0A1S3IAR5</accession>
<proteinExistence type="predicted"/>
<dbReference type="Proteomes" id="UP000085678">
    <property type="component" value="Unplaced"/>
</dbReference>
<feature type="coiled-coil region" evidence="1">
    <location>
        <begin position="156"/>
        <end position="200"/>
    </location>
</feature>
<protein>
    <submittedName>
        <fullName evidence="3 4">Vicilin-like seed storage protein At2g18540</fullName>
    </submittedName>
</protein>
<sequence>MALAEDKNKKIRFTPALDILLLQEVLVVNPFEESPRWAEVSTSFNAVLKERRGDEMTLTTARTVRERTAHLIQKFKKDEMESARKSGTNEEYGQREQLLTDLVALLNETQQKTKANKVDAEKAEKEEGMAVRQAALNRKEVKEGQSGVGRKRSSEREDYLAIVREREQNAKRLREEELALKREELALSKARFELEKKERERRMEAEAAREKMMLDLMKAVMEKK</sequence>
<evidence type="ECO:0000256" key="1">
    <source>
        <dbReference type="SAM" id="Coils"/>
    </source>
</evidence>
<evidence type="ECO:0000313" key="3">
    <source>
        <dbReference type="RefSeq" id="XP_013394499.1"/>
    </source>
</evidence>
<evidence type="ECO:0000313" key="4">
    <source>
        <dbReference type="RefSeq" id="XP_023931984.1"/>
    </source>
</evidence>
<name>A0A1S3IAR5_LINAN</name>
<dbReference type="OrthoDB" id="6157326at2759"/>
<evidence type="ECO:0000313" key="2">
    <source>
        <dbReference type="Proteomes" id="UP000085678"/>
    </source>
</evidence>
<dbReference type="AlphaFoldDB" id="A0A1S3IAR5"/>
<dbReference type="RefSeq" id="XP_023931984.1">
    <property type="nucleotide sequence ID" value="XM_024076216.1"/>
</dbReference>
<keyword evidence="1" id="KW-0175">Coiled coil</keyword>
<dbReference type="RefSeq" id="XP_013394499.1">
    <property type="nucleotide sequence ID" value="XM_013539045.2"/>
</dbReference>
<keyword evidence="2" id="KW-1185">Reference proteome</keyword>